<dbReference type="Proteomes" id="UP000243052">
    <property type="component" value="Chromosome vi"/>
</dbReference>
<dbReference type="PANTHER" id="PTHR36414">
    <property type="entry name" value="PROTEIN SUR7"/>
    <property type="match status" value="1"/>
</dbReference>
<organism evidence="3 4">
    <name type="scientific">Eremothecium sinecaudum</name>
    <dbReference type="NCBI Taxonomy" id="45286"/>
    <lineage>
        <taxon>Eukaryota</taxon>
        <taxon>Fungi</taxon>
        <taxon>Dikarya</taxon>
        <taxon>Ascomycota</taxon>
        <taxon>Saccharomycotina</taxon>
        <taxon>Saccharomycetes</taxon>
        <taxon>Saccharomycetales</taxon>
        <taxon>Saccharomycetaceae</taxon>
        <taxon>Eremothecium</taxon>
    </lineage>
</organism>
<evidence type="ECO:0000256" key="1">
    <source>
        <dbReference type="SAM" id="MobiDB-lite"/>
    </source>
</evidence>
<sequence>MGVLSISGKLLTALLLAGNAFLLLLIVLSGSIEHRPFSKLYWVEADTSGIPNAPDQTRWTYWGRCSKENDRNANCLSSPAYPMSPQDNFNTRNDIPTDFVENRDSYYYLSRFAFCAFLVAFAFLGIAAIFHVFSWCSYSFAKVVFTLVLLGSLFDLGAVACQTAVSVMTRDRFNGGNRQASLGAALFGIAWTSALCSLLTFFGTGTSFISRAWASHKEYVEMQHYKEQALRYQQEQQQHQHNASVAPPPPATPYGAQTDLYDSVHELESGKAYPEGTVVTHGQPPVSQQRHESGVKFFKVRRNKKVGDDDTSV</sequence>
<dbReference type="GO" id="GO:0031505">
    <property type="term" value="P:fungal-type cell wall organization"/>
    <property type="evidence" value="ECO:0007669"/>
    <property type="project" value="TreeGrafter"/>
</dbReference>
<feature type="transmembrane region" description="Helical" evidence="2">
    <location>
        <begin position="182"/>
        <end position="202"/>
    </location>
</feature>
<keyword evidence="2" id="KW-1133">Transmembrane helix</keyword>
<dbReference type="GeneID" id="28724883"/>
<dbReference type="AlphaFoldDB" id="A0A120K2H8"/>
<dbReference type="EMBL" id="CP014246">
    <property type="protein sequence ID" value="AMD21588.1"/>
    <property type="molecule type" value="Genomic_DNA"/>
</dbReference>
<dbReference type="GO" id="GO:0032185">
    <property type="term" value="P:septin cytoskeleton organization"/>
    <property type="evidence" value="ECO:0007669"/>
    <property type="project" value="TreeGrafter"/>
</dbReference>
<dbReference type="Gene3D" id="1.20.140.150">
    <property type="match status" value="1"/>
</dbReference>
<evidence type="ECO:0000313" key="3">
    <source>
        <dbReference type="EMBL" id="AMD21588.1"/>
    </source>
</evidence>
<dbReference type="GO" id="GO:0006897">
    <property type="term" value="P:endocytosis"/>
    <property type="evidence" value="ECO:0007669"/>
    <property type="project" value="TreeGrafter"/>
</dbReference>
<name>A0A120K2H8_9SACH</name>
<dbReference type="GO" id="GO:0045121">
    <property type="term" value="C:membrane raft"/>
    <property type="evidence" value="ECO:0007669"/>
    <property type="project" value="TreeGrafter"/>
</dbReference>
<feature type="transmembrane region" description="Helical" evidence="2">
    <location>
        <begin position="6"/>
        <end position="28"/>
    </location>
</feature>
<dbReference type="OrthoDB" id="5419460at2759"/>
<accession>A0A120K2H8</accession>
<dbReference type="InterPro" id="IPR009571">
    <property type="entry name" value="SUR7/Rim9-like_fungi"/>
</dbReference>
<feature type="transmembrane region" description="Helical" evidence="2">
    <location>
        <begin position="112"/>
        <end position="133"/>
    </location>
</feature>
<dbReference type="GO" id="GO:0005938">
    <property type="term" value="C:cell cortex"/>
    <property type="evidence" value="ECO:0007669"/>
    <property type="project" value="TreeGrafter"/>
</dbReference>
<feature type="transmembrane region" description="Helical" evidence="2">
    <location>
        <begin position="139"/>
        <end position="161"/>
    </location>
</feature>
<keyword evidence="2" id="KW-0472">Membrane</keyword>
<protein>
    <submittedName>
        <fullName evidence="3">HFL268Wp</fullName>
    </submittedName>
</protein>
<dbReference type="GO" id="GO:0030866">
    <property type="term" value="P:cortical actin cytoskeleton organization"/>
    <property type="evidence" value="ECO:0007669"/>
    <property type="project" value="TreeGrafter"/>
</dbReference>
<keyword evidence="4" id="KW-1185">Reference proteome</keyword>
<gene>
    <name evidence="3" type="ORF">AW171_hschr63548</name>
</gene>
<dbReference type="PANTHER" id="PTHR36414:SF1">
    <property type="entry name" value="PROTEIN SUR7"/>
    <property type="match status" value="1"/>
</dbReference>
<dbReference type="RefSeq" id="XP_017988584.1">
    <property type="nucleotide sequence ID" value="XM_018133290.1"/>
</dbReference>
<feature type="region of interest" description="Disordered" evidence="1">
    <location>
        <begin position="231"/>
        <end position="257"/>
    </location>
</feature>
<dbReference type="GO" id="GO:0005886">
    <property type="term" value="C:plasma membrane"/>
    <property type="evidence" value="ECO:0007669"/>
    <property type="project" value="InterPro"/>
</dbReference>
<reference evidence="3 4" key="1">
    <citation type="submission" date="2016-01" db="EMBL/GenBank/DDBJ databases">
        <title>Genome sequence of the yeast Holleya sinecauda.</title>
        <authorList>
            <person name="Dietrich F.S."/>
        </authorList>
    </citation>
    <scope>NUCLEOTIDE SEQUENCE [LARGE SCALE GENOMIC DNA]</scope>
    <source>
        <strain evidence="3 4">ATCC 58844</strain>
    </source>
</reference>
<keyword evidence="2" id="KW-0812">Transmembrane</keyword>
<evidence type="ECO:0000256" key="2">
    <source>
        <dbReference type="SAM" id="Phobius"/>
    </source>
</evidence>
<proteinExistence type="predicted"/>
<evidence type="ECO:0000313" key="4">
    <source>
        <dbReference type="Proteomes" id="UP000243052"/>
    </source>
</evidence>
<dbReference type="Pfam" id="PF06687">
    <property type="entry name" value="SUR7"/>
    <property type="match status" value="1"/>
</dbReference>
<dbReference type="STRING" id="45286.A0A120K2H8"/>